<dbReference type="AlphaFoldDB" id="A0A2I0AGY3"/>
<organism evidence="2 3">
    <name type="scientific">Apostasia shenzhenica</name>
    <dbReference type="NCBI Taxonomy" id="1088818"/>
    <lineage>
        <taxon>Eukaryota</taxon>
        <taxon>Viridiplantae</taxon>
        <taxon>Streptophyta</taxon>
        <taxon>Embryophyta</taxon>
        <taxon>Tracheophyta</taxon>
        <taxon>Spermatophyta</taxon>
        <taxon>Magnoliopsida</taxon>
        <taxon>Liliopsida</taxon>
        <taxon>Asparagales</taxon>
        <taxon>Orchidaceae</taxon>
        <taxon>Apostasioideae</taxon>
        <taxon>Apostasia</taxon>
    </lineage>
</organism>
<evidence type="ECO:0000256" key="1">
    <source>
        <dbReference type="SAM" id="SignalP"/>
    </source>
</evidence>
<feature type="signal peptide" evidence="1">
    <location>
        <begin position="1"/>
        <end position="28"/>
    </location>
</feature>
<dbReference type="Proteomes" id="UP000236161">
    <property type="component" value="Unassembled WGS sequence"/>
</dbReference>
<accession>A0A2I0AGY3</accession>
<feature type="chain" id="PRO_5014110992" evidence="1">
    <location>
        <begin position="29"/>
        <end position="165"/>
    </location>
</feature>
<proteinExistence type="predicted"/>
<name>A0A2I0AGY3_9ASPA</name>
<protein>
    <submittedName>
        <fullName evidence="2">Uncharacterized protein</fullName>
    </submittedName>
</protein>
<evidence type="ECO:0000313" key="3">
    <source>
        <dbReference type="Proteomes" id="UP000236161"/>
    </source>
</evidence>
<sequence length="165" mass="18462">MATADRNHLLPLLLIILTCAALTATSTAVEPGNWEPVTNPSLERAFIESAVKLYNSQRFAAFRSMQPVPFVDFNPIDSETILSLLLSPNWQILFSLAKREAAAITLFHVRFTARAFMSHMNHRVGTVEAPVMVDMFFRSTQRTTDGGDVIHAIMLTMVNPFLVLR</sequence>
<gene>
    <name evidence="2" type="ORF">AXF42_Ash000610</name>
</gene>
<keyword evidence="3" id="KW-1185">Reference proteome</keyword>
<dbReference type="EMBL" id="KZ451982">
    <property type="protein sequence ID" value="PKA54775.1"/>
    <property type="molecule type" value="Genomic_DNA"/>
</dbReference>
<keyword evidence="1" id="KW-0732">Signal</keyword>
<evidence type="ECO:0000313" key="2">
    <source>
        <dbReference type="EMBL" id="PKA54775.1"/>
    </source>
</evidence>
<reference evidence="2 3" key="1">
    <citation type="journal article" date="2017" name="Nature">
        <title>The Apostasia genome and the evolution of orchids.</title>
        <authorList>
            <person name="Zhang G.Q."/>
            <person name="Liu K.W."/>
            <person name="Li Z."/>
            <person name="Lohaus R."/>
            <person name="Hsiao Y.Y."/>
            <person name="Niu S.C."/>
            <person name="Wang J.Y."/>
            <person name="Lin Y.C."/>
            <person name="Xu Q."/>
            <person name="Chen L.J."/>
            <person name="Yoshida K."/>
            <person name="Fujiwara S."/>
            <person name="Wang Z.W."/>
            <person name="Zhang Y.Q."/>
            <person name="Mitsuda N."/>
            <person name="Wang M."/>
            <person name="Liu G.H."/>
            <person name="Pecoraro L."/>
            <person name="Huang H.X."/>
            <person name="Xiao X.J."/>
            <person name="Lin M."/>
            <person name="Wu X.Y."/>
            <person name="Wu W.L."/>
            <person name="Chen Y.Y."/>
            <person name="Chang S.B."/>
            <person name="Sakamoto S."/>
            <person name="Ohme-Takagi M."/>
            <person name="Yagi M."/>
            <person name="Zeng S.J."/>
            <person name="Shen C.Y."/>
            <person name="Yeh C.M."/>
            <person name="Luo Y.B."/>
            <person name="Tsai W.C."/>
            <person name="Van de Peer Y."/>
            <person name="Liu Z.J."/>
        </authorList>
    </citation>
    <scope>NUCLEOTIDE SEQUENCE [LARGE SCALE GENOMIC DNA]</scope>
    <source>
        <strain evidence="3">cv. Shenzhen</strain>
        <tissue evidence="2">Stem</tissue>
    </source>
</reference>